<dbReference type="GO" id="GO:1990077">
    <property type="term" value="C:primosome complex"/>
    <property type="evidence" value="ECO:0007669"/>
    <property type="project" value="UniProtKB-UniRule"/>
</dbReference>
<dbReference type="Pfam" id="PF03796">
    <property type="entry name" value="DnaB_C"/>
    <property type="match status" value="1"/>
</dbReference>
<keyword evidence="7 12" id="KW-0067">ATP-binding</keyword>
<dbReference type="GO" id="GO:0005829">
    <property type="term" value="C:cytosol"/>
    <property type="evidence" value="ECO:0007669"/>
    <property type="project" value="TreeGrafter"/>
</dbReference>
<protein>
    <recommendedName>
        <fullName evidence="11 12">Replicative DNA helicase</fullName>
        <ecNumber evidence="11 12">5.6.2.3</ecNumber>
    </recommendedName>
</protein>
<evidence type="ECO:0000256" key="8">
    <source>
        <dbReference type="ARBA" id="ARBA00023125"/>
    </source>
</evidence>
<evidence type="ECO:0000256" key="2">
    <source>
        <dbReference type="ARBA" id="ARBA00022515"/>
    </source>
</evidence>
<dbReference type="PROSITE" id="PS51199">
    <property type="entry name" value="SF4_HELICASE"/>
    <property type="match status" value="1"/>
</dbReference>
<dbReference type="InterPro" id="IPR007692">
    <property type="entry name" value="DNA_helicase_DnaB"/>
</dbReference>
<dbReference type="GO" id="GO:0003677">
    <property type="term" value="F:DNA binding"/>
    <property type="evidence" value="ECO:0007669"/>
    <property type="project" value="UniProtKB-UniRule"/>
</dbReference>
<dbReference type="InterPro" id="IPR007694">
    <property type="entry name" value="DNA_helicase_DnaB-like_C"/>
</dbReference>
<comment type="catalytic activity">
    <reaction evidence="10 12">
        <text>ATP + H2O = ADP + phosphate + H(+)</text>
        <dbReference type="Rhea" id="RHEA:13065"/>
        <dbReference type="ChEBI" id="CHEBI:15377"/>
        <dbReference type="ChEBI" id="CHEBI:15378"/>
        <dbReference type="ChEBI" id="CHEBI:30616"/>
        <dbReference type="ChEBI" id="CHEBI:43474"/>
        <dbReference type="ChEBI" id="CHEBI:456216"/>
        <dbReference type="EC" id="5.6.2.3"/>
    </reaction>
</comment>
<organism evidence="14">
    <name type="scientific">Candidatus Shikimatogenerans sp. AspAUS03</name>
    <dbReference type="NCBI Taxonomy" id="3158563"/>
    <lineage>
        <taxon>Bacteria</taxon>
        <taxon>Pseudomonadati</taxon>
        <taxon>Bacteroidota</taxon>
        <taxon>Flavobacteriia</taxon>
        <taxon>Flavobacteriales</taxon>
        <taxon>Candidatus Shikimatogenerans</taxon>
    </lineage>
</organism>
<keyword evidence="5 12" id="KW-0378">Hydrolase</keyword>
<evidence type="ECO:0000256" key="12">
    <source>
        <dbReference type="RuleBase" id="RU362085"/>
    </source>
</evidence>
<dbReference type="InterPro" id="IPR007693">
    <property type="entry name" value="DNA_helicase_DnaB-like_N"/>
</dbReference>
<dbReference type="AlphaFoldDB" id="A0AAU7QS97"/>
<gene>
    <name evidence="14" type="primary">dnaB</name>
    <name evidence="14" type="ORF">ABPD24_00810</name>
</gene>
<dbReference type="InterPro" id="IPR036185">
    <property type="entry name" value="DNA_heli_DnaB-like_N_sf"/>
</dbReference>
<dbReference type="PANTHER" id="PTHR30153:SF2">
    <property type="entry name" value="REPLICATIVE DNA HELICASE"/>
    <property type="match status" value="1"/>
</dbReference>
<evidence type="ECO:0000259" key="13">
    <source>
        <dbReference type="PROSITE" id="PS51199"/>
    </source>
</evidence>
<dbReference type="GO" id="GO:0043139">
    <property type="term" value="F:5'-3' DNA helicase activity"/>
    <property type="evidence" value="ECO:0007669"/>
    <property type="project" value="UniProtKB-EC"/>
</dbReference>
<keyword evidence="6 12" id="KW-0347">Helicase</keyword>
<keyword evidence="9" id="KW-0413">Isomerase</keyword>
<evidence type="ECO:0000313" key="14">
    <source>
        <dbReference type="EMBL" id="XBT18841.1"/>
    </source>
</evidence>
<dbReference type="NCBIfam" id="TIGR00665">
    <property type="entry name" value="DnaB"/>
    <property type="match status" value="1"/>
</dbReference>
<dbReference type="EMBL" id="CP157897">
    <property type="protein sequence ID" value="XBT18841.1"/>
    <property type="molecule type" value="Genomic_DNA"/>
</dbReference>
<accession>A0AAU7QS97</accession>
<evidence type="ECO:0000256" key="3">
    <source>
        <dbReference type="ARBA" id="ARBA00022705"/>
    </source>
</evidence>
<dbReference type="GO" id="GO:0005524">
    <property type="term" value="F:ATP binding"/>
    <property type="evidence" value="ECO:0007669"/>
    <property type="project" value="UniProtKB-UniRule"/>
</dbReference>
<evidence type="ECO:0000256" key="9">
    <source>
        <dbReference type="ARBA" id="ARBA00023235"/>
    </source>
</evidence>
<evidence type="ECO:0000256" key="1">
    <source>
        <dbReference type="ARBA" id="ARBA00008428"/>
    </source>
</evidence>
<dbReference type="GO" id="GO:0006269">
    <property type="term" value="P:DNA replication, synthesis of primer"/>
    <property type="evidence" value="ECO:0007669"/>
    <property type="project" value="UniProtKB-UniRule"/>
</dbReference>
<dbReference type="Pfam" id="PF00772">
    <property type="entry name" value="DnaB"/>
    <property type="match status" value="1"/>
</dbReference>
<evidence type="ECO:0000256" key="11">
    <source>
        <dbReference type="NCBIfam" id="TIGR00665"/>
    </source>
</evidence>
<evidence type="ECO:0000256" key="6">
    <source>
        <dbReference type="ARBA" id="ARBA00022806"/>
    </source>
</evidence>
<comment type="similarity">
    <text evidence="1 12">Belongs to the helicase family. DnaB subfamily.</text>
</comment>
<evidence type="ECO:0000256" key="10">
    <source>
        <dbReference type="ARBA" id="ARBA00048954"/>
    </source>
</evidence>
<dbReference type="InterPro" id="IPR016136">
    <property type="entry name" value="DNA_helicase_N/primase_C"/>
</dbReference>
<evidence type="ECO:0000256" key="4">
    <source>
        <dbReference type="ARBA" id="ARBA00022741"/>
    </source>
</evidence>
<dbReference type="GO" id="GO:0016787">
    <property type="term" value="F:hydrolase activity"/>
    <property type="evidence" value="ECO:0007669"/>
    <property type="project" value="UniProtKB-KW"/>
</dbReference>
<reference evidence="14" key="1">
    <citation type="submission" date="2024-06" db="EMBL/GenBank/DDBJ databases">
        <title>Diversity, functionality, and evolutionary history of bacterial symbionts in false click beetles (Coleoptera, Throscidae).</title>
        <authorList>
            <person name="Wierz J.C."/>
            <person name="Malm H."/>
            <person name="Kaltenpoth M."/>
            <person name="Engl T."/>
        </authorList>
    </citation>
    <scope>NUCLEOTIDE SEQUENCE</scope>
    <source>
        <strain evidence="14">AspAUS03</strain>
    </source>
</reference>
<sequence>MNKFIIKKFPHNLKIEKTVIGIILMDSKSFIKVIDLLSTNLFYDIKNKILYKYIKKNYIKYKKIDIITIINQLTIKNKINFLGGEKYLMSLVTEIIDYSNIRNYVKILKKYYLLRNLIKLSYSIIEKSFKGNINILEHLYKIEKRVFNLFDSNKSFITLNKSLNLIKKNIKKKPKKNTGLLSGFKELDKITTGWQKTDLIIIAARPGMGKTSFALSMILKIIKKKKSICFFSLEMSSKHLVNKLLTYESNINFYKIKNLDLKKKEKNLIYKKIKKLKKYKLYIDDSSSLSILDLKFKCRKYIFKYNIKLIVIDYLQLLSGYKKNKYINKEQEISIISKNLKAMAKEFNIPIIVISQLSRAVEIREGNKKPILSDLRDSGAIEQDADIVIFLYRENYYYKYNTNKKYEKTELIISKHRNGILKTIKIKFLKKNAKFIN</sequence>
<evidence type="ECO:0000256" key="5">
    <source>
        <dbReference type="ARBA" id="ARBA00022801"/>
    </source>
</evidence>
<feature type="domain" description="SF4 helicase" evidence="13">
    <location>
        <begin position="173"/>
        <end position="437"/>
    </location>
</feature>
<keyword evidence="2 12" id="KW-0639">Primosome</keyword>
<dbReference type="SUPFAM" id="SSF48024">
    <property type="entry name" value="N-terminal domain of DnaB helicase"/>
    <property type="match status" value="1"/>
</dbReference>
<name>A0AAU7QS97_9FLAO</name>
<dbReference type="CDD" id="cd00984">
    <property type="entry name" value="DnaB_C"/>
    <property type="match status" value="1"/>
</dbReference>
<keyword evidence="4 12" id="KW-0547">Nucleotide-binding</keyword>
<dbReference type="EC" id="5.6.2.3" evidence="11 12"/>
<comment type="function">
    <text evidence="12">The main replicative DNA helicase, it participates in initiation and elongation during chromosome replication. Travels ahead of the DNA replisome, separating dsDNA into templates for DNA synthesis. A processive ATP-dependent 5'-3' DNA helicase it has DNA-dependent ATPase activity.</text>
</comment>
<dbReference type="Gene3D" id="3.40.50.300">
    <property type="entry name" value="P-loop containing nucleotide triphosphate hydrolases"/>
    <property type="match status" value="1"/>
</dbReference>
<proteinExistence type="inferred from homology"/>
<dbReference type="Gene3D" id="1.10.860.10">
    <property type="entry name" value="DNAb Helicase, Chain A"/>
    <property type="match status" value="1"/>
</dbReference>
<keyword evidence="3 12" id="KW-0235">DNA replication</keyword>
<evidence type="ECO:0000256" key="7">
    <source>
        <dbReference type="ARBA" id="ARBA00022840"/>
    </source>
</evidence>
<dbReference type="InterPro" id="IPR027417">
    <property type="entry name" value="P-loop_NTPase"/>
</dbReference>
<dbReference type="SUPFAM" id="SSF52540">
    <property type="entry name" value="P-loop containing nucleoside triphosphate hydrolases"/>
    <property type="match status" value="1"/>
</dbReference>
<dbReference type="PANTHER" id="PTHR30153">
    <property type="entry name" value="REPLICATIVE DNA HELICASE DNAB"/>
    <property type="match status" value="1"/>
</dbReference>
<keyword evidence="8 12" id="KW-0238">DNA-binding</keyword>